<keyword evidence="2" id="KW-1185">Reference proteome</keyword>
<dbReference type="Proteomes" id="UP000799118">
    <property type="component" value="Unassembled WGS sequence"/>
</dbReference>
<name>A0A6A4HVH4_9AGAR</name>
<dbReference type="Gene3D" id="3.80.10.10">
    <property type="entry name" value="Ribonuclease Inhibitor"/>
    <property type="match status" value="1"/>
</dbReference>
<dbReference type="EMBL" id="ML769443">
    <property type="protein sequence ID" value="KAE9401730.1"/>
    <property type="molecule type" value="Genomic_DNA"/>
</dbReference>
<organism evidence="1 2">
    <name type="scientific">Gymnopus androsaceus JB14</name>
    <dbReference type="NCBI Taxonomy" id="1447944"/>
    <lineage>
        <taxon>Eukaryota</taxon>
        <taxon>Fungi</taxon>
        <taxon>Dikarya</taxon>
        <taxon>Basidiomycota</taxon>
        <taxon>Agaricomycotina</taxon>
        <taxon>Agaricomycetes</taxon>
        <taxon>Agaricomycetidae</taxon>
        <taxon>Agaricales</taxon>
        <taxon>Marasmiineae</taxon>
        <taxon>Omphalotaceae</taxon>
        <taxon>Gymnopus</taxon>
    </lineage>
</organism>
<evidence type="ECO:0000313" key="2">
    <source>
        <dbReference type="Proteomes" id="UP000799118"/>
    </source>
</evidence>
<reference evidence="1" key="1">
    <citation type="journal article" date="2019" name="Environ. Microbiol.">
        <title>Fungal ecological strategies reflected in gene transcription - a case study of two litter decomposers.</title>
        <authorList>
            <person name="Barbi F."/>
            <person name="Kohler A."/>
            <person name="Barry K."/>
            <person name="Baskaran P."/>
            <person name="Daum C."/>
            <person name="Fauchery L."/>
            <person name="Ihrmark K."/>
            <person name="Kuo A."/>
            <person name="LaButti K."/>
            <person name="Lipzen A."/>
            <person name="Morin E."/>
            <person name="Grigoriev I.V."/>
            <person name="Henrissat B."/>
            <person name="Lindahl B."/>
            <person name="Martin F."/>
        </authorList>
    </citation>
    <scope>NUCLEOTIDE SEQUENCE</scope>
    <source>
        <strain evidence="1">JB14</strain>
    </source>
</reference>
<sequence length="305" mass="34459">MCGSFHLSIDMGFFLVARNHRVPTLVLVLPASRSGTAPMRLHLLNDQIELTPGLCSVLDDLARHADRWKKFKSTIGLPGLNYILKQAHHFTENPFSILDTMDIFYPNKFCADGILGNSFIQCPRLHNLHVSHLRAIDTLELTHLRTLTFTYYHGCSFAVLLEKCPVLETFRVGYINKSLEGWEATPISIPRVRHTHLRTLVLVINKYSVAGAWQSVQLPNLTHLLFGYSDALCDVARERFNELKAMLSNSQCVLECIQLFEDMDPDSDIVASLFQGIRVRSESNSRFVRNHPYNPPDSPPLAGSS</sequence>
<dbReference type="OrthoDB" id="3365698at2759"/>
<dbReference type="AlphaFoldDB" id="A0A6A4HVH4"/>
<evidence type="ECO:0000313" key="1">
    <source>
        <dbReference type="EMBL" id="KAE9401730.1"/>
    </source>
</evidence>
<gene>
    <name evidence="1" type="ORF">BT96DRAFT_596338</name>
</gene>
<proteinExistence type="predicted"/>
<accession>A0A6A4HVH4</accession>
<protein>
    <recommendedName>
        <fullName evidence="3">F-box domain-containing protein</fullName>
    </recommendedName>
</protein>
<dbReference type="InterPro" id="IPR032675">
    <property type="entry name" value="LRR_dom_sf"/>
</dbReference>
<evidence type="ECO:0008006" key="3">
    <source>
        <dbReference type="Google" id="ProtNLM"/>
    </source>
</evidence>
<dbReference type="SUPFAM" id="SSF52047">
    <property type="entry name" value="RNI-like"/>
    <property type="match status" value="1"/>
</dbReference>